<name>A0ABX0JSF1_9PROT</name>
<dbReference type="EMBL" id="WOTB01000034">
    <property type="protein sequence ID" value="NHN86408.1"/>
    <property type="molecule type" value="Genomic_DNA"/>
</dbReference>
<keyword evidence="5" id="KW-1015">Disulfide bond</keyword>
<dbReference type="CDD" id="cd03467">
    <property type="entry name" value="Rieske"/>
    <property type="match status" value="1"/>
</dbReference>
<comment type="cofactor">
    <cofactor evidence="6">
        <name>[2Fe-2S] cluster</name>
        <dbReference type="ChEBI" id="CHEBI:190135"/>
    </cofactor>
</comment>
<evidence type="ECO:0000256" key="1">
    <source>
        <dbReference type="ARBA" id="ARBA00022714"/>
    </source>
</evidence>
<keyword evidence="4" id="KW-0411">Iron-sulfur</keyword>
<evidence type="ECO:0000256" key="5">
    <source>
        <dbReference type="ARBA" id="ARBA00023157"/>
    </source>
</evidence>
<dbReference type="PRINTS" id="PR00162">
    <property type="entry name" value="RIESKE"/>
</dbReference>
<gene>
    <name evidence="9" type="ORF">GOB93_17460</name>
</gene>
<keyword evidence="10" id="KW-1185">Reference proteome</keyword>
<evidence type="ECO:0000313" key="10">
    <source>
        <dbReference type="Proteomes" id="UP000635278"/>
    </source>
</evidence>
<keyword evidence="7" id="KW-0732">Signal</keyword>
<evidence type="ECO:0000259" key="8">
    <source>
        <dbReference type="PROSITE" id="PS51296"/>
    </source>
</evidence>
<reference evidence="9 10" key="1">
    <citation type="journal article" date="2020" name="Int. J. Syst. Evol. Microbiol.">
        <title>Novel acetic acid bacteria from cider fermentations: Acetobacter conturbans sp. nov. and Acetobacter fallax sp. nov.</title>
        <authorList>
            <person name="Sombolestani A.S."/>
            <person name="Cleenwerck I."/>
            <person name="Cnockaert M."/>
            <person name="Borremans W."/>
            <person name="Wieme A.D."/>
            <person name="De Vuyst L."/>
            <person name="Vandamme P."/>
        </authorList>
    </citation>
    <scope>NUCLEOTIDE SEQUENCE [LARGE SCALE GENOMIC DNA]</scope>
    <source>
        <strain evidence="9 10">LMG 30640</strain>
    </source>
</reference>
<dbReference type="InterPro" id="IPR017941">
    <property type="entry name" value="Rieske_2Fe-2S"/>
</dbReference>
<keyword evidence="2" id="KW-0479">Metal-binding</keyword>
<dbReference type="Pfam" id="PF00355">
    <property type="entry name" value="Rieske"/>
    <property type="match status" value="1"/>
</dbReference>
<sequence length="175" mass="18944">MLMRRRTAGLLACSLSCRARTSFAAIAANVTIKEGDLLKRIDDSGKTFLTSDDVLHEHGPVLCWPVSPDGKHVRKETSYNRLWVMKSGIYGMNGFIAYSAICQHAACLVSDWDSRQRHLICPCHGSAYSVDQGGRVVAGPAPYSLPYLPLGVRQNALIIAGVFSGQIGGHASRAD</sequence>
<comment type="caution">
    <text evidence="9">The sequence shown here is derived from an EMBL/GenBank/DDBJ whole genome shotgun (WGS) entry which is preliminary data.</text>
</comment>
<evidence type="ECO:0000313" key="9">
    <source>
        <dbReference type="EMBL" id="NHN86408.1"/>
    </source>
</evidence>
<protein>
    <submittedName>
        <fullName evidence="9">Rieske 2Fe-2S domain-containing protein</fullName>
    </submittedName>
</protein>
<evidence type="ECO:0000256" key="7">
    <source>
        <dbReference type="SAM" id="SignalP"/>
    </source>
</evidence>
<evidence type="ECO:0000256" key="6">
    <source>
        <dbReference type="ARBA" id="ARBA00034078"/>
    </source>
</evidence>
<feature type="signal peptide" evidence="7">
    <location>
        <begin position="1"/>
        <end position="24"/>
    </location>
</feature>
<evidence type="ECO:0000256" key="4">
    <source>
        <dbReference type="ARBA" id="ARBA00023014"/>
    </source>
</evidence>
<dbReference type="PROSITE" id="PS51296">
    <property type="entry name" value="RIESKE"/>
    <property type="match status" value="1"/>
</dbReference>
<evidence type="ECO:0000256" key="2">
    <source>
        <dbReference type="ARBA" id="ARBA00022723"/>
    </source>
</evidence>
<evidence type="ECO:0000256" key="3">
    <source>
        <dbReference type="ARBA" id="ARBA00023004"/>
    </source>
</evidence>
<keyword evidence="3" id="KW-0408">Iron</keyword>
<keyword evidence="1" id="KW-0001">2Fe-2S</keyword>
<feature type="domain" description="Rieske" evidence="8">
    <location>
        <begin position="97"/>
        <end position="159"/>
    </location>
</feature>
<dbReference type="InterPro" id="IPR014349">
    <property type="entry name" value="Rieske_Fe-S_prot"/>
</dbReference>
<proteinExistence type="predicted"/>
<dbReference type="InterPro" id="IPR005805">
    <property type="entry name" value="Rieske_Fe-S_prot_C"/>
</dbReference>
<feature type="chain" id="PRO_5046364064" evidence="7">
    <location>
        <begin position="25"/>
        <end position="175"/>
    </location>
</feature>
<dbReference type="SUPFAM" id="SSF50022">
    <property type="entry name" value="ISP domain"/>
    <property type="match status" value="1"/>
</dbReference>
<dbReference type="Proteomes" id="UP000635278">
    <property type="component" value="Unassembled WGS sequence"/>
</dbReference>
<dbReference type="InterPro" id="IPR036922">
    <property type="entry name" value="Rieske_2Fe-2S_sf"/>
</dbReference>
<dbReference type="PANTHER" id="PTHR10134">
    <property type="entry name" value="CYTOCHROME B-C1 COMPLEX SUBUNIT RIESKE, MITOCHONDRIAL"/>
    <property type="match status" value="1"/>
</dbReference>
<dbReference type="Gene3D" id="2.102.10.10">
    <property type="entry name" value="Rieske [2Fe-2S] iron-sulphur domain"/>
    <property type="match status" value="1"/>
</dbReference>
<organism evidence="9 10">
    <name type="scientific">Acetobacter musti</name>
    <dbReference type="NCBI Taxonomy" id="864732"/>
    <lineage>
        <taxon>Bacteria</taxon>
        <taxon>Pseudomonadati</taxon>
        <taxon>Pseudomonadota</taxon>
        <taxon>Alphaproteobacteria</taxon>
        <taxon>Acetobacterales</taxon>
        <taxon>Acetobacteraceae</taxon>
        <taxon>Acetobacter</taxon>
    </lineage>
</organism>
<accession>A0ABX0JSF1</accession>